<feature type="region of interest" description="Disordered" evidence="4">
    <location>
        <begin position="83"/>
        <end position="107"/>
    </location>
</feature>
<dbReference type="InterPro" id="IPR036893">
    <property type="entry name" value="SBP_sf"/>
</dbReference>
<dbReference type="InterPro" id="IPR004333">
    <property type="entry name" value="SBP_dom"/>
</dbReference>
<dbReference type="SMR" id="A0A699YZB4"/>
<evidence type="ECO:0000259" key="5">
    <source>
        <dbReference type="PROSITE" id="PS51141"/>
    </source>
</evidence>
<dbReference type="Gene3D" id="4.10.1100.10">
    <property type="entry name" value="Transcription factor, SBP-box domain"/>
    <property type="match status" value="1"/>
</dbReference>
<dbReference type="AlphaFoldDB" id="A0A699YZB4"/>
<organism evidence="6 7">
    <name type="scientific">Haematococcus lacustris</name>
    <name type="common">Green alga</name>
    <name type="synonym">Haematococcus pluvialis</name>
    <dbReference type="NCBI Taxonomy" id="44745"/>
    <lineage>
        <taxon>Eukaryota</taxon>
        <taxon>Viridiplantae</taxon>
        <taxon>Chlorophyta</taxon>
        <taxon>core chlorophytes</taxon>
        <taxon>Chlorophyceae</taxon>
        <taxon>CS clade</taxon>
        <taxon>Chlamydomonadales</taxon>
        <taxon>Haematococcaceae</taxon>
        <taxon>Haematococcus</taxon>
    </lineage>
</organism>
<dbReference type="GO" id="GO:0005634">
    <property type="term" value="C:nucleus"/>
    <property type="evidence" value="ECO:0007669"/>
    <property type="project" value="InterPro"/>
</dbReference>
<comment type="caution">
    <text evidence="6">The sequence shown here is derived from an EMBL/GenBank/DDBJ whole genome shotgun (WGS) entry which is preliminary data.</text>
</comment>
<keyword evidence="2" id="KW-0863">Zinc-finger</keyword>
<accession>A0A699YZB4</accession>
<dbReference type="InterPro" id="IPR044817">
    <property type="entry name" value="SBP-like"/>
</dbReference>
<keyword evidence="1" id="KW-0479">Metal-binding</keyword>
<evidence type="ECO:0000256" key="4">
    <source>
        <dbReference type="SAM" id="MobiDB-lite"/>
    </source>
</evidence>
<gene>
    <name evidence="6" type="ORF">HaLaN_07733</name>
</gene>
<reference evidence="6 7" key="1">
    <citation type="submission" date="2020-02" db="EMBL/GenBank/DDBJ databases">
        <title>Draft genome sequence of Haematococcus lacustris strain NIES-144.</title>
        <authorList>
            <person name="Morimoto D."/>
            <person name="Nakagawa S."/>
            <person name="Yoshida T."/>
            <person name="Sawayama S."/>
        </authorList>
    </citation>
    <scope>NUCLEOTIDE SEQUENCE [LARGE SCALE GENOMIC DNA]</scope>
    <source>
        <strain evidence="6 7">NIES-144</strain>
    </source>
</reference>
<name>A0A699YZB4_HAELA</name>
<evidence type="ECO:0000313" key="6">
    <source>
        <dbReference type="EMBL" id="GFH12104.1"/>
    </source>
</evidence>
<dbReference type="GO" id="GO:0008270">
    <property type="term" value="F:zinc ion binding"/>
    <property type="evidence" value="ECO:0007669"/>
    <property type="project" value="UniProtKB-KW"/>
</dbReference>
<keyword evidence="7" id="KW-1185">Reference proteome</keyword>
<dbReference type="Proteomes" id="UP000485058">
    <property type="component" value="Unassembled WGS sequence"/>
</dbReference>
<dbReference type="Pfam" id="PF03110">
    <property type="entry name" value="SBP"/>
    <property type="match status" value="1"/>
</dbReference>
<sequence>MVINNQILRFCQQCAKFELLTEFDSDKRSCRRQLDRHNARRKDRVIRKEVTGRQGPSAAASSLAQGCHASALCPSRVAGSGLGPWVNPGPSHGPSSAATAGTLGEAG</sequence>
<feature type="domain" description="SBP-type" evidence="5">
    <location>
        <begin position="1"/>
        <end position="44"/>
    </location>
</feature>
<evidence type="ECO:0000256" key="3">
    <source>
        <dbReference type="ARBA" id="ARBA00022833"/>
    </source>
</evidence>
<evidence type="ECO:0000313" key="7">
    <source>
        <dbReference type="Proteomes" id="UP000485058"/>
    </source>
</evidence>
<dbReference type="GO" id="GO:0003677">
    <property type="term" value="F:DNA binding"/>
    <property type="evidence" value="ECO:0007669"/>
    <property type="project" value="InterPro"/>
</dbReference>
<keyword evidence="3" id="KW-0862">Zinc</keyword>
<dbReference type="PROSITE" id="PS51141">
    <property type="entry name" value="ZF_SBP"/>
    <property type="match status" value="1"/>
</dbReference>
<protein>
    <submittedName>
        <fullName evidence="6">Phosphatase 2C</fullName>
    </submittedName>
</protein>
<dbReference type="EMBL" id="BLLF01000469">
    <property type="protein sequence ID" value="GFH12104.1"/>
    <property type="molecule type" value="Genomic_DNA"/>
</dbReference>
<evidence type="ECO:0000256" key="2">
    <source>
        <dbReference type="ARBA" id="ARBA00022771"/>
    </source>
</evidence>
<proteinExistence type="predicted"/>
<evidence type="ECO:0000256" key="1">
    <source>
        <dbReference type="ARBA" id="ARBA00022723"/>
    </source>
</evidence>
<dbReference type="PANTHER" id="PTHR31251:SF169">
    <property type="entry name" value="SQUAMOSA PROMOTER-BINDING-LIKE PROTEIN 8"/>
    <property type="match status" value="1"/>
</dbReference>
<dbReference type="PANTHER" id="PTHR31251">
    <property type="entry name" value="SQUAMOSA PROMOTER-BINDING-LIKE PROTEIN 4"/>
    <property type="match status" value="1"/>
</dbReference>
<dbReference type="SUPFAM" id="SSF103612">
    <property type="entry name" value="SBT domain"/>
    <property type="match status" value="1"/>
</dbReference>